<organism evidence="4 5">
    <name type="scientific">Candidatus Buchananbacteria bacterium RIFCSPLOWO2_01_FULL_39_33</name>
    <dbReference type="NCBI Taxonomy" id="1797543"/>
    <lineage>
        <taxon>Bacteria</taxon>
        <taxon>Candidatus Buchananiibacteriota</taxon>
    </lineage>
</organism>
<accession>A0A1G1YLL1</accession>
<dbReference type="PROSITE" id="PS01031">
    <property type="entry name" value="SHSP"/>
    <property type="match status" value="1"/>
</dbReference>
<evidence type="ECO:0000313" key="4">
    <source>
        <dbReference type="EMBL" id="OGY52706.1"/>
    </source>
</evidence>
<dbReference type="InterPro" id="IPR031107">
    <property type="entry name" value="Small_HSP"/>
</dbReference>
<comment type="similarity">
    <text evidence="1 2">Belongs to the small heat shock protein (HSP20) family.</text>
</comment>
<sequence length="144" mass="16279">MLDKNQKNALSQNEEKARDFFLSSSLPENDNFAAGEGQLACDVYQDENNIIVKSAMAGVDPKDLSISISNDLLTIRGYREEDKEVKESNYFAREVYWGAFSRSIVLPQEIDQNRVKATLKKGLLTIILPKKYKNTSIVVESLED</sequence>
<dbReference type="Proteomes" id="UP000177376">
    <property type="component" value="Unassembled WGS sequence"/>
</dbReference>
<proteinExistence type="inferred from homology"/>
<dbReference type="EMBL" id="MHIM01000012">
    <property type="protein sequence ID" value="OGY52706.1"/>
    <property type="molecule type" value="Genomic_DNA"/>
</dbReference>
<dbReference type="InterPro" id="IPR008978">
    <property type="entry name" value="HSP20-like_chaperone"/>
</dbReference>
<dbReference type="AlphaFoldDB" id="A0A1G1YLL1"/>
<gene>
    <name evidence="4" type="ORF">A3A02_02600</name>
</gene>
<dbReference type="SUPFAM" id="SSF49764">
    <property type="entry name" value="HSP20-like chaperones"/>
    <property type="match status" value="1"/>
</dbReference>
<evidence type="ECO:0000313" key="5">
    <source>
        <dbReference type="Proteomes" id="UP000177376"/>
    </source>
</evidence>
<dbReference type="Pfam" id="PF00011">
    <property type="entry name" value="HSP20"/>
    <property type="match status" value="1"/>
</dbReference>
<feature type="domain" description="SHSP" evidence="3">
    <location>
        <begin position="30"/>
        <end position="144"/>
    </location>
</feature>
<dbReference type="Gene3D" id="2.60.40.790">
    <property type="match status" value="1"/>
</dbReference>
<reference evidence="4 5" key="1">
    <citation type="journal article" date="2016" name="Nat. Commun.">
        <title>Thousands of microbial genomes shed light on interconnected biogeochemical processes in an aquifer system.</title>
        <authorList>
            <person name="Anantharaman K."/>
            <person name="Brown C.T."/>
            <person name="Hug L.A."/>
            <person name="Sharon I."/>
            <person name="Castelle C.J."/>
            <person name="Probst A.J."/>
            <person name="Thomas B.C."/>
            <person name="Singh A."/>
            <person name="Wilkins M.J."/>
            <person name="Karaoz U."/>
            <person name="Brodie E.L."/>
            <person name="Williams K.H."/>
            <person name="Hubbard S.S."/>
            <person name="Banfield J.F."/>
        </authorList>
    </citation>
    <scope>NUCLEOTIDE SEQUENCE [LARGE SCALE GENOMIC DNA]</scope>
</reference>
<name>A0A1G1YLL1_9BACT</name>
<dbReference type="PANTHER" id="PTHR11527">
    <property type="entry name" value="HEAT-SHOCK PROTEIN 20 FAMILY MEMBER"/>
    <property type="match status" value="1"/>
</dbReference>
<evidence type="ECO:0000259" key="3">
    <source>
        <dbReference type="PROSITE" id="PS01031"/>
    </source>
</evidence>
<evidence type="ECO:0000256" key="2">
    <source>
        <dbReference type="RuleBase" id="RU003616"/>
    </source>
</evidence>
<comment type="caution">
    <text evidence="4">The sequence shown here is derived from an EMBL/GenBank/DDBJ whole genome shotgun (WGS) entry which is preliminary data.</text>
</comment>
<dbReference type="InterPro" id="IPR002068">
    <property type="entry name" value="A-crystallin/Hsp20_dom"/>
</dbReference>
<protein>
    <recommendedName>
        <fullName evidence="3">SHSP domain-containing protein</fullName>
    </recommendedName>
</protein>
<dbReference type="CDD" id="cd06464">
    <property type="entry name" value="ACD_sHsps-like"/>
    <property type="match status" value="1"/>
</dbReference>
<evidence type="ECO:0000256" key="1">
    <source>
        <dbReference type="PROSITE-ProRule" id="PRU00285"/>
    </source>
</evidence>